<keyword evidence="3" id="KW-0808">Transferase</keyword>
<keyword evidence="7" id="KW-0902">Two-component regulatory system</keyword>
<feature type="transmembrane region" description="Helical" evidence="9">
    <location>
        <begin position="91"/>
        <end position="110"/>
    </location>
</feature>
<dbReference type="Gene3D" id="3.30.565.10">
    <property type="entry name" value="Histidine kinase-like ATPase, C-terminal domain"/>
    <property type="match status" value="1"/>
</dbReference>
<keyword evidence="8" id="KW-0175">Coiled coil</keyword>
<dbReference type="Gene3D" id="1.10.287.130">
    <property type="match status" value="1"/>
</dbReference>
<dbReference type="SUPFAM" id="SSF55874">
    <property type="entry name" value="ATPase domain of HSP90 chaperone/DNA topoisomerase II/histidine kinase"/>
    <property type="match status" value="1"/>
</dbReference>
<dbReference type="EMBL" id="JAHESE010000011">
    <property type="protein sequence ID" value="MBT1709186.1"/>
    <property type="molecule type" value="Genomic_DNA"/>
</dbReference>
<feature type="transmembrane region" description="Helical" evidence="9">
    <location>
        <begin position="139"/>
        <end position="156"/>
    </location>
</feature>
<sequence length="501" mass="56563">MQRIVSLRNLVRNQVNIVVERMEVDAPMPNDFEEKAGHAFHRILCISNIALWGTYCFLFVLLDMFSTLTSIPILCILSIALWLNHRWLYHVSRYLVAAVYCVVLATIYFYHLHVGWGLIVAGAACVSVLFAPSRRAVPVLFILGANAFYIVYFIAANRTVLKTDALHVQSASVTMLLLVAAGGLVLLAMLQLQKVIQDYFDKINEIHQTVTNQNQVLSELNLTLDHTIRDRTHEVNEQLQELAVQKEELESQKEELDAIVDELNKRNQYLDAVVFELKQRNFELDQIIYRLSHNLRGPVTSIAGLIHLMRIDNEQRVVPDFLHRIDQQILAIDGVLGSLNAFAEVMVSDVQSTEIEVPLLLRDAIEGLSHLEGYRSMKIQIQSTLPEGHSILSDQPKLRTLFRCLTSNAITFRRTTGEVSSLKITLTLQDKYLAIDFCDNGTGIDDFVKDKIFDMFYRGSHLSKGAGLGLYIAKEVVRRLKGSITLNSHANGTTVHVLLPA</sequence>
<dbReference type="SUPFAM" id="SSF47384">
    <property type="entry name" value="Homodimeric domain of signal transducing histidine kinase"/>
    <property type="match status" value="1"/>
</dbReference>
<comment type="catalytic activity">
    <reaction evidence="1">
        <text>ATP + protein L-histidine = ADP + protein N-phospho-L-histidine.</text>
        <dbReference type="EC" id="2.7.13.3"/>
    </reaction>
</comment>
<evidence type="ECO:0000259" key="10">
    <source>
        <dbReference type="PROSITE" id="PS50109"/>
    </source>
</evidence>
<dbReference type="PANTHER" id="PTHR42878:SF7">
    <property type="entry name" value="SENSOR HISTIDINE KINASE GLRK"/>
    <property type="match status" value="1"/>
</dbReference>
<dbReference type="InterPro" id="IPR050351">
    <property type="entry name" value="BphY/WalK/GraS-like"/>
</dbReference>
<dbReference type="EC" id="2.7.13.3" evidence="2"/>
<dbReference type="Pfam" id="PF02518">
    <property type="entry name" value="HATPase_c"/>
    <property type="match status" value="1"/>
</dbReference>
<dbReference type="InterPro" id="IPR005467">
    <property type="entry name" value="His_kinase_dom"/>
</dbReference>
<keyword evidence="4" id="KW-0547">Nucleotide-binding</keyword>
<feature type="transmembrane region" description="Helical" evidence="9">
    <location>
        <begin position="168"/>
        <end position="190"/>
    </location>
</feature>
<feature type="domain" description="Histidine kinase" evidence="10">
    <location>
        <begin position="290"/>
        <end position="501"/>
    </location>
</feature>
<dbReference type="AlphaFoldDB" id="A0AAP2DXH6"/>
<keyword evidence="6" id="KW-0067">ATP-binding</keyword>
<dbReference type="GO" id="GO:0000155">
    <property type="term" value="F:phosphorelay sensor kinase activity"/>
    <property type="evidence" value="ECO:0007669"/>
    <property type="project" value="InterPro"/>
</dbReference>
<keyword evidence="9" id="KW-0472">Membrane</keyword>
<dbReference type="InterPro" id="IPR036097">
    <property type="entry name" value="HisK_dim/P_sf"/>
</dbReference>
<dbReference type="PRINTS" id="PR00344">
    <property type="entry name" value="BCTRLSENSOR"/>
</dbReference>
<evidence type="ECO:0000256" key="1">
    <source>
        <dbReference type="ARBA" id="ARBA00000085"/>
    </source>
</evidence>
<evidence type="ECO:0000256" key="8">
    <source>
        <dbReference type="SAM" id="Coils"/>
    </source>
</evidence>
<dbReference type="GO" id="GO:0000156">
    <property type="term" value="F:phosphorelay response regulator activity"/>
    <property type="evidence" value="ECO:0007669"/>
    <property type="project" value="TreeGrafter"/>
</dbReference>
<feature type="transmembrane region" description="Helical" evidence="9">
    <location>
        <begin position="68"/>
        <end position="84"/>
    </location>
</feature>
<dbReference type="Proteomes" id="UP001319080">
    <property type="component" value="Unassembled WGS sequence"/>
</dbReference>
<accession>A0AAP2DXH6</accession>
<reference evidence="11 12" key="1">
    <citation type="submission" date="2021-05" db="EMBL/GenBank/DDBJ databases">
        <title>A Polyphasic approach of four new species of the genus Ohtaekwangia: Ohtaekwangia histidinii sp. nov., Ohtaekwangia cretensis sp. nov., Ohtaekwangia indiensis sp. nov., Ohtaekwangia reichenbachii sp. nov. from diverse environment.</title>
        <authorList>
            <person name="Octaviana S."/>
        </authorList>
    </citation>
    <scope>NUCLEOTIDE SEQUENCE [LARGE SCALE GENOMIC DNA]</scope>
    <source>
        <strain evidence="11 12">PWU5</strain>
    </source>
</reference>
<keyword evidence="9" id="KW-0812">Transmembrane</keyword>
<evidence type="ECO:0000256" key="5">
    <source>
        <dbReference type="ARBA" id="ARBA00022777"/>
    </source>
</evidence>
<protein>
    <recommendedName>
        <fullName evidence="2">histidine kinase</fullName>
        <ecNumber evidence="2">2.7.13.3</ecNumber>
    </recommendedName>
</protein>
<comment type="caution">
    <text evidence="11">The sequence shown here is derived from an EMBL/GenBank/DDBJ whole genome shotgun (WGS) entry which is preliminary data.</text>
</comment>
<organism evidence="11 12">
    <name type="scientific">Dawidia cretensis</name>
    <dbReference type="NCBI Taxonomy" id="2782350"/>
    <lineage>
        <taxon>Bacteria</taxon>
        <taxon>Pseudomonadati</taxon>
        <taxon>Bacteroidota</taxon>
        <taxon>Cytophagia</taxon>
        <taxon>Cytophagales</taxon>
        <taxon>Chryseotaleaceae</taxon>
        <taxon>Dawidia</taxon>
    </lineage>
</organism>
<dbReference type="GO" id="GO:0005524">
    <property type="term" value="F:ATP binding"/>
    <property type="evidence" value="ECO:0007669"/>
    <property type="project" value="UniProtKB-KW"/>
</dbReference>
<keyword evidence="9" id="KW-1133">Transmembrane helix</keyword>
<feature type="transmembrane region" description="Helical" evidence="9">
    <location>
        <begin position="43"/>
        <end position="62"/>
    </location>
</feature>
<feature type="transmembrane region" description="Helical" evidence="9">
    <location>
        <begin position="116"/>
        <end position="132"/>
    </location>
</feature>
<evidence type="ECO:0000256" key="7">
    <source>
        <dbReference type="ARBA" id="ARBA00023012"/>
    </source>
</evidence>
<dbReference type="InterPro" id="IPR036890">
    <property type="entry name" value="HATPase_C_sf"/>
</dbReference>
<dbReference type="InterPro" id="IPR004358">
    <property type="entry name" value="Sig_transdc_His_kin-like_C"/>
</dbReference>
<keyword evidence="12" id="KW-1185">Reference proteome</keyword>
<dbReference type="PANTHER" id="PTHR42878">
    <property type="entry name" value="TWO-COMPONENT HISTIDINE KINASE"/>
    <property type="match status" value="1"/>
</dbReference>
<feature type="coiled-coil region" evidence="8">
    <location>
        <begin position="232"/>
        <end position="266"/>
    </location>
</feature>
<keyword evidence="5 11" id="KW-0418">Kinase</keyword>
<dbReference type="PROSITE" id="PS50109">
    <property type="entry name" value="HIS_KIN"/>
    <property type="match status" value="1"/>
</dbReference>
<dbReference type="GO" id="GO:0007234">
    <property type="term" value="P:osmosensory signaling via phosphorelay pathway"/>
    <property type="evidence" value="ECO:0007669"/>
    <property type="project" value="TreeGrafter"/>
</dbReference>
<gene>
    <name evidence="11" type="ORF">KK062_13170</name>
</gene>
<evidence type="ECO:0000256" key="4">
    <source>
        <dbReference type="ARBA" id="ARBA00022741"/>
    </source>
</evidence>
<dbReference type="InterPro" id="IPR003594">
    <property type="entry name" value="HATPase_dom"/>
</dbReference>
<evidence type="ECO:0000256" key="6">
    <source>
        <dbReference type="ARBA" id="ARBA00022840"/>
    </source>
</evidence>
<evidence type="ECO:0000313" key="12">
    <source>
        <dbReference type="Proteomes" id="UP001319080"/>
    </source>
</evidence>
<evidence type="ECO:0000313" key="11">
    <source>
        <dbReference type="EMBL" id="MBT1709186.1"/>
    </source>
</evidence>
<dbReference type="GO" id="GO:0030295">
    <property type="term" value="F:protein kinase activator activity"/>
    <property type="evidence" value="ECO:0007669"/>
    <property type="project" value="TreeGrafter"/>
</dbReference>
<dbReference type="SMART" id="SM00387">
    <property type="entry name" value="HATPase_c"/>
    <property type="match status" value="1"/>
</dbReference>
<evidence type="ECO:0000256" key="2">
    <source>
        <dbReference type="ARBA" id="ARBA00012438"/>
    </source>
</evidence>
<name>A0AAP2DXH6_9BACT</name>
<dbReference type="RefSeq" id="WP_254084767.1">
    <property type="nucleotide sequence ID" value="NZ_JAHESE010000011.1"/>
</dbReference>
<evidence type="ECO:0000256" key="9">
    <source>
        <dbReference type="SAM" id="Phobius"/>
    </source>
</evidence>
<proteinExistence type="predicted"/>
<dbReference type="CDD" id="cd00075">
    <property type="entry name" value="HATPase"/>
    <property type="match status" value="1"/>
</dbReference>
<evidence type="ECO:0000256" key="3">
    <source>
        <dbReference type="ARBA" id="ARBA00022679"/>
    </source>
</evidence>